<dbReference type="Proteomes" id="UP001172684">
    <property type="component" value="Unassembled WGS sequence"/>
</dbReference>
<proteinExistence type="predicted"/>
<keyword evidence="3" id="KW-1185">Reference proteome</keyword>
<reference evidence="2" key="1">
    <citation type="submission" date="2022-10" db="EMBL/GenBank/DDBJ databases">
        <title>Culturing micro-colonial fungi from biological soil crusts in the Mojave desert and describing Neophaeococcomyces mojavensis, and introducing the new genera and species Taxawa tesnikishii.</title>
        <authorList>
            <person name="Kurbessoian T."/>
            <person name="Stajich J.E."/>
        </authorList>
    </citation>
    <scope>NUCLEOTIDE SEQUENCE</scope>
    <source>
        <strain evidence="2">TK_1</strain>
    </source>
</reference>
<dbReference type="EMBL" id="JAPDRL010000132">
    <property type="protein sequence ID" value="KAJ9656222.1"/>
    <property type="molecule type" value="Genomic_DNA"/>
</dbReference>
<gene>
    <name evidence="2" type="ORF">H2201_008606</name>
</gene>
<evidence type="ECO:0000313" key="3">
    <source>
        <dbReference type="Proteomes" id="UP001172684"/>
    </source>
</evidence>
<evidence type="ECO:0000313" key="2">
    <source>
        <dbReference type="EMBL" id="KAJ9656222.1"/>
    </source>
</evidence>
<feature type="region of interest" description="Disordered" evidence="1">
    <location>
        <begin position="35"/>
        <end position="135"/>
    </location>
</feature>
<accession>A0ABQ9NKX1</accession>
<sequence length="135" mass="14516">MQTICQSLLSLPLRPLSAASIRTGNRALATSALRLNGKMMGSNPKANQPDSVARKSRSDTPNTEPQSSASQEEHKTGDDHPAKQPDYQAEPSRSTGFGGQSEIQGGKEGVGARDDKQKGWNPQKERERGEDVATD</sequence>
<comment type="caution">
    <text evidence="2">The sequence shown here is derived from an EMBL/GenBank/DDBJ whole genome shotgun (WGS) entry which is preliminary data.</text>
</comment>
<feature type="compositionally biased region" description="Basic and acidic residues" evidence="1">
    <location>
        <begin position="110"/>
        <end position="135"/>
    </location>
</feature>
<feature type="compositionally biased region" description="Polar residues" evidence="1">
    <location>
        <begin position="59"/>
        <end position="70"/>
    </location>
</feature>
<feature type="compositionally biased region" description="Basic and acidic residues" evidence="1">
    <location>
        <begin position="71"/>
        <end position="83"/>
    </location>
</feature>
<organism evidence="2 3">
    <name type="scientific">Coniosporium apollinis</name>
    <dbReference type="NCBI Taxonomy" id="61459"/>
    <lineage>
        <taxon>Eukaryota</taxon>
        <taxon>Fungi</taxon>
        <taxon>Dikarya</taxon>
        <taxon>Ascomycota</taxon>
        <taxon>Pezizomycotina</taxon>
        <taxon>Dothideomycetes</taxon>
        <taxon>Dothideomycetes incertae sedis</taxon>
        <taxon>Coniosporium</taxon>
    </lineage>
</organism>
<evidence type="ECO:0000256" key="1">
    <source>
        <dbReference type="SAM" id="MobiDB-lite"/>
    </source>
</evidence>
<name>A0ABQ9NKX1_9PEZI</name>
<protein>
    <recommendedName>
        <fullName evidence="4">Succinate dehydrogenase assembly factor 4, mitochondrial</fullName>
    </recommendedName>
</protein>
<evidence type="ECO:0008006" key="4">
    <source>
        <dbReference type="Google" id="ProtNLM"/>
    </source>
</evidence>